<feature type="transmembrane region" description="Helical" evidence="2">
    <location>
        <begin position="277"/>
        <end position="300"/>
    </location>
</feature>
<evidence type="ECO:0000256" key="1">
    <source>
        <dbReference type="SAM" id="MobiDB-lite"/>
    </source>
</evidence>
<name>A0AAD9UQG7_9APIC</name>
<feature type="region of interest" description="Disordered" evidence="1">
    <location>
        <begin position="150"/>
        <end position="275"/>
    </location>
</feature>
<feature type="compositionally biased region" description="Polar residues" evidence="1">
    <location>
        <begin position="201"/>
        <end position="210"/>
    </location>
</feature>
<organism evidence="3 4">
    <name type="scientific">Babesia duncani</name>
    <dbReference type="NCBI Taxonomy" id="323732"/>
    <lineage>
        <taxon>Eukaryota</taxon>
        <taxon>Sar</taxon>
        <taxon>Alveolata</taxon>
        <taxon>Apicomplexa</taxon>
        <taxon>Aconoidasida</taxon>
        <taxon>Piroplasmida</taxon>
        <taxon>Babesiidae</taxon>
        <taxon>Babesia</taxon>
    </lineage>
</organism>
<feature type="compositionally biased region" description="Low complexity" evidence="1">
    <location>
        <begin position="257"/>
        <end position="269"/>
    </location>
</feature>
<sequence length="305" mass="32930">MGNDHTDHSMNYTFYTDPQLSTIFTANYSIVSINYNGVEYSFESNNFSIPKSDVPSQISVHSCIKNNVIVLLLFQFNTQKNEYGQTTYHNYFFKKQNDNKWKNVELTNAPTATGSTITKETDSSNGNATYYIYTGGSSTHIITGSQLSSELQQLKTDSSHSSSDDHTSSDSQNTYALEIKLKLKSSQDSSDSTVTYSTGSETVTSTGQNKLTKKDASKTNEQSSAQEIQSPSGIQNSEQVSTDPSSQKSHSTGGGSESPQTSSDSSQPEKQSGKSSLIGTATGIVISGFVAGGVLLFGIIKCMSN</sequence>
<keyword evidence="4" id="KW-1185">Reference proteome</keyword>
<dbReference type="RefSeq" id="XP_067804868.1">
    <property type="nucleotide sequence ID" value="XM_067946077.1"/>
</dbReference>
<evidence type="ECO:0000313" key="3">
    <source>
        <dbReference type="EMBL" id="KAK2198026.1"/>
    </source>
</evidence>
<proteinExistence type="predicted"/>
<dbReference type="GeneID" id="94335329"/>
<keyword evidence="2" id="KW-0472">Membrane</keyword>
<keyword evidence="2" id="KW-0812">Transmembrane</keyword>
<gene>
    <name evidence="3" type="ORF">BdWA1_001031</name>
</gene>
<comment type="caution">
    <text evidence="3">The sequence shown here is derived from an EMBL/GenBank/DDBJ whole genome shotgun (WGS) entry which is preliminary data.</text>
</comment>
<dbReference type="AlphaFoldDB" id="A0AAD9UQG7"/>
<keyword evidence="2" id="KW-1133">Transmembrane helix</keyword>
<protein>
    <submittedName>
        <fullName evidence="3">Uncharacterized protein</fullName>
    </submittedName>
</protein>
<evidence type="ECO:0000256" key="2">
    <source>
        <dbReference type="SAM" id="Phobius"/>
    </source>
</evidence>
<dbReference type="EMBL" id="JALLKP010000001">
    <property type="protein sequence ID" value="KAK2198026.1"/>
    <property type="molecule type" value="Genomic_DNA"/>
</dbReference>
<feature type="compositionally biased region" description="Low complexity" evidence="1">
    <location>
        <begin position="186"/>
        <end position="200"/>
    </location>
</feature>
<dbReference type="KEGG" id="bdw:94335329"/>
<evidence type="ECO:0000313" key="4">
    <source>
        <dbReference type="Proteomes" id="UP001214638"/>
    </source>
</evidence>
<feature type="compositionally biased region" description="Polar residues" evidence="1">
    <location>
        <begin position="219"/>
        <end position="251"/>
    </location>
</feature>
<dbReference type="Proteomes" id="UP001214638">
    <property type="component" value="Unassembled WGS sequence"/>
</dbReference>
<reference evidence="3" key="1">
    <citation type="journal article" date="2023" name="Nat. Microbiol.">
        <title>Babesia duncani multi-omics identifies virulence factors and drug targets.</title>
        <authorList>
            <person name="Singh P."/>
            <person name="Lonardi S."/>
            <person name="Liang Q."/>
            <person name="Vydyam P."/>
            <person name="Khabirova E."/>
            <person name="Fang T."/>
            <person name="Gihaz S."/>
            <person name="Thekkiniath J."/>
            <person name="Munshi M."/>
            <person name="Abel S."/>
            <person name="Ciampossin L."/>
            <person name="Batugedara G."/>
            <person name="Gupta M."/>
            <person name="Lu X.M."/>
            <person name="Lenz T."/>
            <person name="Chakravarty S."/>
            <person name="Cornillot E."/>
            <person name="Hu Y."/>
            <person name="Ma W."/>
            <person name="Gonzalez L.M."/>
            <person name="Sanchez S."/>
            <person name="Estrada K."/>
            <person name="Sanchez-Flores A."/>
            <person name="Montero E."/>
            <person name="Harb O.S."/>
            <person name="Le Roch K.G."/>
            <person name="Mamoun C.B."/>
        </authorList>
    </citation>
    <scope>NUCLEOTIDE SEQUENCE</scope>
    <source>
        <strain evidence="3">WA1</strain>
    </source>
</reference>
<accession>A0AAD9UQG7</accession>